<feature type="transmembrane region" description="Helical" evidence="1">
    <location>
        <begin position="57"/>
        <end position="77"/>
    </location>
</feature>
<dbReference type="PANTHER" id="PTHR43229">
    <property type="entry name" value="NODULATION PROTEIN J"/>
    <property type="match status" value="1"/>
</dbReference>
<keyword evidence="1" id="KW-1133">Transmembrane helix</keyword>
<feature type="transmembrane region" description="Helical" evidence="1">
    <location>
        <begin position="20"/>
        <end position="37"/>
    </location>
</feature>
<evidence type="ECO:0000256" key="1">
    <source>
        <dbReference type="SAM" id="Phobius"/>
    </source>
</evidence>
<dbReference type="InterPro" id="IPR051784">
    <property type="entry name" value="Nod_factor_ABC_transporter"/>
</dbReference>
<protein>
    <submittedName>
        <fullName evidence="2">ABC transporter permease</fullName>
    </submittedName>
</protein>
<dbReference type="RefSeq" id="WP_019206433.1">
    <property type="nucleotide sequence ID" value="NZ_AZFK01000077.1"/>
</dbReference>
<keyword evidence="1" id="KW-0472">Membrane</keyword>
<dbReference type="PATRIC" id="fig|1423760.3.peg.329"/>
<keyword evidence="1" id="KW-0812">Transmembrane</keyword>
<comment type="caution">
    <text evidence="2">The sequence shown here is derived from an EMBL/GenBank/DDBJ whole genome shotgun (WGS) entry which is preliminary data.</text>
</comment>
<accession>A0A0R1U6J8</accession>
<evidence type="ECO:0000313" key="2">
    <source>
        <dbReference type="EMBL" id="KRL88372.1"/>
    </source>
</evidence>
<proteinExistence type="predicted"/>
<name>A0A0R1U6J8_9LACO</name>
<organism evidence="2 3">
    <name type="scientific">Limosilactobacillus ingluviei DSM 15946</name>
    <dbReference type="NCBI Taxonomy" id="1423760"/>
    <lineage>
        <taxon>Bacteria</taxon>
        <taxon>Bacillati</taxon>
        <taxon>Bacillota</taxon>
        <taxon>Bacilli</taxon>
        <taxon>Lactobacillales</taxon>
        <taxon>Lactobacillaceae</taxon>
        <taxon>Limosilactobacillus</taxon>
    </lineage>
</organism>
<gene>
    <name evidence="2" type="ORF">FC43_GL000312</name>
</gene>
<dbReference type="GeneID" id="82934173"/>
<dbReference type="PANTHER" id="PTHR43229:SF2">
    <property type="entry name" value="NODULATION PROTEIN J"/>
    <property type="match status" value="1"/>
</dbReference>
<dbReference type="Proteomes" id="UP000050816">
    <property type="component" value="Unassembled WGS sequence"/>
</dbReference>
<evidence type="ECO:0000313" key="3">
    <source>
        <dbReference type="Proteomes" id="UP000050816"/>
    </source>
</evidence>
<reference evidence="2 3" key="1">
    <citation type="journal article" date="2015" name="Genome Announc.">
        <title>Expanding the biotechnology potential of lactobacilli through comparative genomics of 213 strains and associated genera.</title>
        <authorList>
            <person name="Sun Z."/>
            <person name="Harris H.M."/>
            <person name="McCann A."/>
            <person name="Guo C."/>
            <person name="Argimon S."/>
            <person name="Zhang W."/>
            <person name="Yang X."/>
            <person name="Jeffery I.B."/>
            <person name="Cooney J.C."/>
            <person name="Kagawa T.F."/>
            <person name="Liu W."/>
            <person name="Song Y."/>
            <person name="Salvetti E."/>
            <person name="Wrobel A."/>
            <person name="Rasinkangas P."/>
            <person name="Parkhill J."/>
            <person name="Rea M.C."/>
            <person name="O'Sullivan O."/>
            <person name="Ritari J."/>
            <person name="Douillard F.P."/>
            <person name="Paul Ross R."/>
            <person name="Yang R."/>
            <person name="Briner A.E."/>
            <person name="Felis G.E."/>
            <person name="de Vos W.M."/>
            <person name="Barrangou R."/>
            <person name="Klaenhammer T.R."/>
            <person name="Caufield P.W."/>
            <person name="Cui Y."/>
            <person name="Zhang H."/>
            <person name="O'Toole P.W."/>
        </authorList>
    </citation>
    <scope>NUCLEOTIDE SEQUENCE [LARGE SCALE GENOMIC DNA]</scope>
    <source>
        <strain evidence="2 3">DSM 15946</strain>
    </source>
</reference>
<feature type="transmembrane region" description="Helical" evidence="1">
    <location>
        <begin position="170"/>
        <end position="194"/>
    </location>
</feature>
<feature type="transmembrane region" description="Helical" evidence="1">
    <location>
        <begin position="243"/>
        <end position="263"/>
    </location>
</feature>
<dbReference type="EMBL" id="AZFK01000077">
    <property type="protein sequence ID" value="KRL88372.1"/>
    <property type="molecule type" value="Genomic_DNA"/>
</dbReference>
<feature type="transmembrane region" description="Helical" evidence="1">
    <location>
        <begin position="141"/>
        <end position="163"/>
    </location>
</feature>
<sequence length="270" mass="29964">MGKFLQRNFLLYTKDRAGVFFSFLGMFISLVIYILFLRNNLIAMANGVPHFDRFIDTWMMAGLISIVAVTTPLNAYGQLISDEQTGRLADYLVNGQLKSSAINYLYLLTAMIEGALGTGVFAVICFGYLSLKYQYNPFGVAFLATLLFNFSLVVIASFLYGLLIKLIKTAVAYSSLSAIVGTLAGFFSGTYITYGTLPQLIQKLLNYWPGFRVAALTRHIVTKDLAVNLPQTVQHNLGITSNYNLVTLSLGAWLLGLLLLFALTNQRFKH</sequence>
<feature type="transmembrane region" description="Helical" evidence="1">
    <location>
        <begin position="104"/>
        <end position="129"/>
    </location>
</feature>
<dbReference type="AlphaFoldDB" id="A0A0R1U6J8"/>